<dbReference type="AlphaFoldDB" id="A0A5C8P7F7"/>
<feature type="domain" description="Endonuclease/exonuclease/phosphatase" evidence="2">
    <location>
        <begin position="108"/>
        <end position="305"/>
    </location>
</feature>
<dbReference type="Pfam" id="PF03372">
    <property type="entry name" value="Exo_endo_phos"/>
    <property type="match status" value="1"/>
</dbReference>
<dbReference type="InterPro" id="IPR036691">
    <property type="entry name" value="Endo/exonu/phosph_ase_sf"/>
</dbReference>
<keyword evidence="4" id="KW-1185">Reference proteome</keyword>
<reference evidence="3 4" key="1">
    <citation type="submission" date="2019-06" db="EMBL/GenBank/DDBJ databases">
        <title>New taxonomy in bacterial strain CC-CFT640, isolated from vineyard.</title>
        <authorList>
            <person name="Lin S.-Y."/>
            <person name="Tsai C.-F."/>
            <person name="Young C.-C."/>
        </authorList>
    </citation>
    <scope>NUCLEOTIDE SEQUENCE [LARGE SCALE GENOMIC DNA]</scope>
    <source>
        <strain evidence="3 4">CC-CFT640</strain>
    </source>
</reference>
<dbReference type="Gene3D" id="3.60.10.10">
    <property type="entry name" value="Endonuclease/exonuclease/phosphatase"/>
    <property type="match status" value="1"/>
</dbReference>
<organism evidence="3 4">
    <name type="scientific">Vineibacter terrae</name>
    <dbReference type="NCBI Taxonomy" id="2586908"/>
    <lineage>
        <taxon>Bacteria</taxon>
        <taxon>Pseudomonadati</taxon>
        <taxon>Pseudomonadota</taxon>
        <taxon>Alphaproteobacteria</taxon>
        <taxon>Hyphomicrobiales</taxon>
        <taxon>Vineibacter</taxon>
    </lineage>
</organism>
<dbReference type="SUPFAM" id="SSF56219">
    <property type="entry name" value="DNase I-like"/>
    <property type="match status" value="1"/>
</dbReference>
<evidence type="ECO:0000313" key="3">
    <source>
        <dbReference type="EMBL" id="TXL69568.1"/>
    </source>
</evidence>
<evidence type="ECO:0000313" key="4">
    <source>
        <dbReference type="Proteomes" id="UP000321638"/>
    </source>
</evidence>
<proteinExistence type="predicted"/>
<keyword evidence="1" id="KW-1133">Transmembrane helix</keyword>
<name>A0A5C8P7F7_9HYPH</name>
<keyword evidence="1" id="KW-0472">Membrane</keyword>
<dbReference type="OrthoDB" id="9796594at2"/>
<dbReference type="EMBL" id="VDUZ01000078">
    <property type="protein sequence ID" value="TXL69568.1"/>
    <property type="molecule type" value="Genomic_DNA"/>
</dbReference>
<dbReference type="GO" id="GO:0003824">
    <property type="term" value="F:catalytic activity"/>
    <property type="evidence" value="ECO:0007669"/>
    <property type="project" value="InterPro"/>
</dbReference>
<evidence type="ECO:0000259" key="2">
    <source>
        <dbReference type="Pfam" id="PF03372"/>
    </source>
</evidence>
<sequence length="317" mass="32857">MSGGVAALLHGALLLAAGGVAAATVAGFIPSPRGWLDIVTHFRPHLAAAALLLAIVAALLCVPPWGVVLAAALAVAAAANLGVILAQWPCRAAPAGAGGGTTLTVGVLNVRHRNTDHARIVRWIRAAGPDVLVLVEVSTAWADALEPLADLYPHRAIGRTAFVTMIARRPWTACDVLPGPRPKQGLLQARFDLGSTALTVIAAHPASPTRPHRVRLRDAELAMLAALAAAAPGPVAALGDFNATPWSAPMRRLVRASPLRYAGLAATTWPAFLPRWLGLKIDHIMLGNGCAVVDCKVGPDVGSDHRPVVATIRCPPP</sequence>
<feature type="transmembrane region" description="Helical" evidence="1">
    <location>
        <begin position="46"/>
        <end position="79"/>
    </location>
</feature>
<accession>A0A5C8P7F7</accession>
<protein>
    <recommendedName>
        <fullName evidence="2">Endonuclease/exonuclease/phosphatase domain-containing protein</fullName>
    </recommendedName>
</protein>
<gene>
    <name evidence="3" type="ORF">FHP25_38505</name>
</gene>
<dbReference type="InterPro" id="IPR005135">
    <property type="entry name" value="Endo/exonuclease/phosphatase"/>
</dbReference>
<dbReference type="Proteomes" id="UP000321638">
    <property type="component" value="Unassembled WGS sequence"/>
</dbReference>
<keyword evidence="1" id="KW-0812">Transmembrane</keyword>
<evidence type="ECO:0000256" key="1">
    <source>
        <dbReference type="SAM" id="Phobius"/>
    </source>
</evidence>
<comment type="caution">
    <text evidence="3">The sequence shown here is derived from an EMBL/GenBank/DDBJ whole genome shotgun (WGS) entry which is preliminary data.</text>
</comment>